<dbReference type="Pfam" id="PF00400">
    <property type="entry name" value="WD40"/>
    <property type="match status" value="6"/>
</dbReference>
<dbReference type="InterPro" id="IPR001680">
    <property type="entry name" value="WD40_rpt"/>
</dbReference>
<dbReference type="SUPFAM" id="SSF50978">
    <property type="entry name" value="WD40 repeat-like"/>
    <property type="match status" value="2"/>
</dbReference>
<dbReference type="InterPro" id="IPR051242">
    <property type="entry name" value="WD-EF-hand_domain"/>
</dbReference>
<dbReference type="PANTHER" id="PTHR44324:SF3">
    <property type="entry name" value="WD REPEAT-CONTAINING PROTEIN 49-LIKE"/>
    <property type="match status" value="1"/>
</dbReference>
<dbReference type="InterPro" id="IPR015943">
    <property type="entry name" value="WD40/YVTN_repeat-like_dom_sf"/>
</dbReference>
<evidence type="ECO:0000313" key="8">
    <source>
        <dbReference type="EMBL" id="KAG7491778.1"/>
    </source>
</evidence>
<dbReference type="InterPro" id="IPR036322">
    <property type="entry name" value="WD40_repeat_dom_sf"/>
</dbReference>
<dbReference type="Gene3D" id="2.130.10.10">
    <property type="entry name" value="YVTN repeat-like/Quinoprotein amine dehydrogenase"/>
    <property type="match status" value="3"/>
</dbReference>
<keyword evidence="3" id="KW-0677">Repeat</keyword>
<keyword evidence="2" id="KW-0479">Metal-binding</keyword>
<dbReference type="Pfam" id="PF13499">
    <property type="entry name" value="EF-hand_7"/>
    <property type="match status" value="1"/>
</dbReference>
<feature type="compositionally biased region" description="Polar residues" evidence="6">
    <location>
        <begin position="891"/>
        <end position="907"/>
    </location>
</feature>
<dbReference type="SMART" id="SM00320">
    <property type="entry name" value="WD40"/>
    <property type="match status" value="10"/>
</dbReference>
<sequence>MSATRNCKNRPWKVYEEEIPSSIRCFNQQQHVRLEEELQLDHLLLLREAFANHMPVDVGSQQRVGGSELACGRRPGRGSRRQAGSMSLEEFQAALRAMLGSERWESQTELLFNKVDTSCDGYVDWDEFCTYMLLQYREKDRTVQPRDALLSPQPLIRHCPYNKLSGDSSDGGGNRRRFRHWTTDAVYMPNVHKIAVATTSRDIHFFDISTGNLFEEFYLFGMNNVPTSLCYWYDTKSPGRRSLLLWGDDEGSVGLLWFLQPHAGLFETPFSDENGPQRVFMQDISVHSRLVSYQVIHKIHQEPINRITYEPHTDLIITSSGSATTSVVIMDVSLKKPCYIWKIKKGVKCFDFCKSLNLLVTGGMDPSVRLWNQYVTSRPVAVLHGHHTTVLDVAIYEPLGQIFSYSMDAVLKIWDISSQRCLRTLLLKFPCVQAGHALEHGNFPFLLLSAAPHVLLVSCRDYLGLLHLQQGDPKGGQLLTHNAPLSSALYNPLLKQVVTGCDDSSVAVWDVETGEKYLQLSNAHGQEEITCMAFDTSQRRLITGARNGTIKVWSLLNGHNLHKLEAVAEAEVTGVISLHDDKLLAVGWSQQISQYNITNPNNTYVQADLSWKSGQLHKDDILAVDHCPAQRLLATGSADGELIIWTLDTQRPLQYLRKALSTSTRPGLAEDALGETGAVAGLARPSSHHHRRHTWEEGKQAPVDRLLFLQRRAQGSEWRSRPLLVSSEAGWLCWWSIAGPRHRHGHFYAPEKGDESMLGLSSDQENRILVSGDTAGSIQVWDISQFALGLGDESAQDCPPLLHRWRGHESTVVSVELLVFSAQLFLVSASADRRACLWTCDGHYVGFFGQEQRWSLCDPTTYQHPRNPCGQETEDTEEEKEKEEEREADVKSQSQDSEGTSDQTRSGQRAGLTVWTNEGHEEDKSQQLTDSGQLLPLPLVTGEPQSPPPDPLDSPAKAEHTKIALGLQVEKDMQRKAAARQQRRLAFGDIDASKLSLMASVCTPFQALSMPECQEVRLPSDLPMRPWMMRQGLKVREADRMLLPLTSNSPEANQGGDKA</sequence>
<organism evidence="8 9">
    <name type="scientific">Megalops atlanticus</name>
    <name type="common">Tarpon</name>
    <name type="synonym">Clupea gigantea</name>
    <dbReference type="NCBI Taxonomy" id="7932"/>
    <lineage>
        <taxon>Eukaryota</taxon>
        <taxon>Metazoa</taxon>
        <taxon>Chordata</taxon>
        <taxon>Craniata</taxon>
        <taxon>Vertebrata</taxon>
        <taxon>Euteleostomi</taxon>
        <taxon>Actinopterygii</taxon>
        <taxon>Neopterygii</taxon>
        <taxon>Teleostei</taxon>
        <taxon>Elopiformes</taxon>
        <taxon>Megalopidae</taxon>
        <taxon>Megalops</taxon>
    </lineage>
</organism>
<protein>
    <recommendedName>
        <fullName evidence="7">EF-hand domain-containing protein</fullName>
    </recommendedName>
</protein>
<dbReference type="Gene3D" id="1.10.238.10">
    <property type="entry name" value="EF-hand"/>
    <property type="match status" value="1"/>
</dbReference>
<feature type="repeat" description="WD" evidence="5">
    <location>
        <begin position="522"/>
        <end position="563"/>
    </location>
</feature>
<evidence type="ECO:0000256" key="3">
    <source>
        <dbReference type="ARBA" id="ARBA00022737"/>
    </source>
</evidence>
<feature type="repeat" description="WD" evidence="5">
    <location>
        <begin position="347"/>
        <end position="372"/>
    </location>
</feature>
<dbReference type="PROSITE" id="PS50294">
    <property type="entry name" value="WD_REPEATS_REGION"/>
    <property type="match status" value="2"/>
</dbReference>
<feature type="repeat" description="WD" evidence="5">
    <location>
        <begin position="614"/>
        <end position="655"/>
    </location>
</feature>
<dbReference type="EMBL" id="JAFDVH010000001">
    <property type="protein sequence ID" value="KAG7491778.1"/>
    <property type="molecule type" value="Genomic_DNA"/>
</dbReference>
<evidence type="ECO:0000259" key="7">
    <source>
        <dbReference type="PROSITE" id="PS50222"/>
    </source>
</evidence>
<feature type="compositionally biased region" description="Acidic residues" evidence="6">
    <location>
        <begin position="872"/>
        <end position="882"/>
    </location>
</feature>
<dbReference type="PROSITE" id="PS00018">
    <property type="entry name" value="EF_HAND_1"/>
    <property type="match status" value="1"/>
</dbReference>
<dbReference type="OrthoDB" id="10251381at2759"/>
<dbReference type="Proteomes" id="UP001046870">
    <property type="component" value="Chromosome 1"/>
</dbReference>
<feature type="domain" description="EF-hand" evidence="7">
    <location>
        <begin position="103"/>
        <end position="138"/>
    </location>
</feature>
<evidence type="ECO:0000256" key="5">
    <source>
        <dbReference type="PROSITE-ProRule" id="PRU00221"/>
    </source>
</evidence>
<keyword evidence="9" id="KW-1185">Reference proteome</keyword>
<evidence type="ECO:0000256" key="2">
    <source>
        <dbReference type="ARBA" id="ARBA00022723"/>
    </source>
</evidence>
<feature type="repeat" description="WD" evidence="5">
    <location>
        <begin position="383"/>
        <end position="424"/>
    </location>
</feature>
<evidence type="ECO:0000256" key="6">
    <source>
        <dbReference type="SAM" id="MobiDB-lite"/>
    </source>
</evidence>
<gene>
    <name evidence="8" type="ORF">MATL_G00007240</name>
</gene>
<proteinExistence type="predicted"/>
<keyword evidence="1 5" id="KW-0853">WD repeat</keyword>
<dbReference type="GO" id="GO:0005509">
    <property type="term" value="F:calcium ion binding"/>
    <property type="evidence" value="ECO:0007669"/>
    <property type="project" value="InterPro"/>
</dbReference>
<dbReference type="InterPro" id="IPR002048">
    <property type="entry name" value="EF_hand_dom"/>
</dbReference>
<evidence type="ECO:0000256" key="4">
    <source>
        <dbReference type="ARBA" id="ARBA00022837"/>
    </source>
</evidence>
<dbReference type="PROSITE" id="PS50222">
    <property type="entry name" value="EF_HAND_2"/>
    <property type="match status" value="1"/>
</dbReference>
<evidence type="ECO:0000256" key="1">
    <source>
        <dbReference type="ARBA" id="ARBA00022574"/>
    </source>
</evidence>
<dbReference type="SUPFAM" id="SSF47473">
    <property type="entry name" value="EF-hand"/>
    <property type="match status" value="1"/>
</dbReference>
<dbReference type="PANTHER" id="PTHR44324">
    <property type="entry name" value="WD40 REPEAT DOMAIN 95"/>
    <property type="match status" value="1"/>
</dbReference>
<feature type="region of interest" description="Disordered" evidence="6">
    <location>
        <begin position="863"/>
        <end position="910"/>
    </location>
</feature>
<comment type="caution">
    <text evidence="8">The sequence shown here is derived from an EMBL/GenBank/DDBJ whole genome shotgun (WGS) entry which is preliminary data.</text>
</comment>
<reference evidence="8" key="1">
    <citation type="submission" date="2021-01" db="EMBL/GenBank/DDBJ databases">
        <authorList>
            <person name="Zahm M."/>
            <person name="Roques C."/>
            <person name="Cabau C."/>
            <person name="Klopp C."/>
            <person name="Donnadieu C."/>
            <person name="Jouanno E."/>
            <person name="Lampietro C."/>
            <person name="Louis A."/>
            <person name="Herpin A."/>
            <person name="Echchiki A."/>
            <person name="Berthelot C."/>
            <person name="Parey E."/>
            <person name="Roest-Crollius H."/>
            <person name="Braasch I."/>
            <person name="Postlethwait J."/>
            <person name="Bobe J."/>
            <person name="Montfort J."/>
            <person name="Bouchez O."/>
            <person name="Begum T."/>
            <person name="Mejri S."/>
            <person name="Adams A."/>
            <person name="Chen W.-J."/>
            <person name="Guiguen Y."/>
        </authorList>
    </citation>
    <scope>NUCLEOTIDE SEQUENCE</scope>
    <source>
        <strain evidence="8">YG-15Mar2019-1</strain>
        <tissue evidence="8">Brain</tissue>
    </source>
</reference>
<accession>A0A9D3QKS6</accession>
<dbReference type="PROSITE" id="PS50082">
    <property type="entry name" value="WD_REPEATS_2"/>
    <property type="match status" value="5"/>
</dbReference>
<dbReference type="InterPro" id="IPR018247">
    <property type="entry name" value="EF_Hand_1_Ca_BS"/>
</dbReference>
<evidence type="ECO:0000313" key="9">
    <source>
        <dbReference type="Proteomes" id="UP001046870"/>
    </source>
</evidence>
<name>A0A9D3QKS6_MEGAT</name>
<feature type="region of interest" description="Disordered" evidence="6">
    <location>
        <begin position="935"/>
        <end position="957"/>
    </location>
</feature>
<dbReference type="InterPro" id="IPR019775">
    <property type="entry name" value="WD40_repeat_CS"/>
</dbReference>
<dbReference type="PROSITE" id="PS00678">
    <property type="entry name" value="WD_REPEATS_1"/>
    <property type="match status" value="1"/>
</dbReference>
<keyword evidence="4" id="KW-0106">Calcium</keyword>
<dbReference type="AlphaFoldDB" id="A0A9D3QKS6"/>
<dbReference type="InterPro" id="IPR011992">
    <property type="entry name" value="EF-hand-dom_pair"/>
</dbReference>
<feature type="repeat" description="WD" evidence="5">
    <location>
        <begin position="478"/>
        <end position="519"/>
    </location>
</feature>